<gene>
    <name evidence="2" type="ORF">PIB30_054840</name>
</gene>
<dbReference type="Proteomes" id="UP001341840">
    <property type="component" value="Unassembled WGS sequence"/>
</dbReference>
<accession>A0ABU6RIT8</accession>
<name>A0ABU6RIT8_9FABA</name>
<reference evidence="2 3" key="1">
    <citation type="journal article" date="2023" name="Plants (Basel)">
        <title>Bridging the Gap: Combining Genomics and Transcriptomics Approaches to Understand Stylosanthes scabra, an Orphan Legume from the Brazilian Caatinga.</title>
        <authorList>
            <person name="Ferreira-Neto J.R.C."/>
            <person name="da Silva M.D."/>
            <person name="Binneck E."/>
            <person name="de Melo N.F."/>
            <person name="da Silva R.H."/>
            <person name="de Melo A.L.T.M."/>
            <person name="Pandolfi V."/>
            <person name="Bustamante F.O."/>
            <person name="Brasileiro-Vidal A.C."/>
            <person name="Benko-Iseppon A.M."/>
        </authorList>
    </citation>
    <scope>NUCLEOTIDE SEQUENCE [LARGE SCALE GENOMIC DNA]</scope>
    <source>
        <tissue evidence="2">Leaves</tissue>
    </source>
</reference>
<sequence length="140" mass="15781">MLDLSQVQNVIPTHSTLTSHTNTTPIQRQPPSPNKATFWLAQNVAEMRSCPPSPKKRIPILSLAQPYPLHPFLTFKITPSPNAVHRRPLSTLTEPMLPHHSRWTWHWPSPQHDYPHPPHQCLGIAPSPPPCCLQLGQTPT</sequence>
<protein>
    <submittedName>
        <fullName evidence="2">Uncharacterized protein</fullName>
    </submittedName>
</protein>
<evidence type="ECO:0000313" key="3">
    <source>
        <dbReference type="Proteomes" id="UP001341840"/>
    </source>
</evidence>
<feature type="compositionally biased region" description="Low complexity" evidence="1">
    <location>
        <begin position="13"/>
        <end position="24"/>
    </location>
</feature>
<evidence type="ECO:0000256" key="1">
    <source>
        <dbReference type="SAM" id="MobiDB-lite"/>
    </source>
</evidence>
<organism evidence="2 3">
    <name type="scientific">Stylosanthes scabra</name>
    <dbReference type="NCBI Taxonomy" id="79078"/>
    <lineage>
        <taxon>Eukaryota</taxon>
        <taxon>Viridiplantae</taxon>
        <taxon>Streptophyta</taxon>
        <taxon>Embryophyta</taxon>
        <taxon>Tracheophyta</taxon>
        <taxon>Spermatophyta</taxon>
        <taxon>Magnoliopsida</taxon>
        <taxon>eudicotyledons</taxon>
        <taxon>Gunneridae</taxon>
        <taxon>Pentapetalae</taxon>
        <taxon>rosids</taxon>
        <taxon>fabids</taxon>
        <taxon>Fabales</taxon>
        <taxon>Fabaceae</taxon>
        <taxon>Papilionoideae</taxon>
        <taxon>50 kb inversion clade</taxon>
        <taxon>dalbergioids sensu lato</taxon>
        <taxon>Dalbergieae</taxon>
        <taxon>Pterocarpus clade</taxon>
        <taxon>Stylosanthes</taxon>
    </lineage>
</organism>
<keyword evidence="3" id="KW-1185">Reference proteome</keyword>
<dbReference type="EMBL" id="JASCZI010030630">
    <property type="protein sequence ID" value="MED6123997.1"/>
    <property type="molecule type" value="Genomic_DNA"/>
</dbReference>
<feature type="region of interest" description="Disordered" evidence="1">
    <location>
        <begin position="13"/>
        <end position="34"/>
    </location>
</feature>
<proteinExistence type="predicted"/>
<comment type="caution">
    <text evidence="2">The sequence shown here is derived from an EMBL/GenBank/DDBJ whole genome shotgun (WGS) entry which is preliminary data.</text>
</comment>
<evidence type="ECO:0000313" key="2">
    <source>
        <dbReference type="EMBL" id="MED6123997.1"/>
    </source>
</evidence>